<sequence>MKKQVTLLAAVLLCIVTIAGCGASPENEIRISFSGAPEVHQQRFESGGETVSFRGTLSVIGSAGIKVLSADGGELYIEVFQDVRGRGLSMEIAGLTPGGEYTLILDGTDAISCTLTLSTDQKLVGDIHTPLG</sequence>
<name>A0A136Q7U4_9FIRM</name>
<protein>
    <submittedName>
        <fullName evidence="2">Uncharacterized protein</fullName>
    </submittedName>
</protein>
<keyword evidence="1" id="KW-0732">Signal</keyword>
<keyword evidence="3" id="KW-1185">Reference proteome</keyword>
<feature type="chain" id="PRO_5007478654" evidence="1">
    <location>
        <begin position="24"/>
        <end position="132"/>
    </location>
</feature>
<dbReference type="AlphaFoldDB" id="A0A136Q7U4"/>
<proteinExistence type="predicted"/>
<reference evidence="2 3" key="1">
    <citation type="submission" date="2016-02" db="EMBL/GenBank/DDBJ databases">
        <authorList>
            <person name="Wen L."/>
            <person name="He K."/>
            <person name="Yang H."/>
        </authorList>
    </citation>
    <scope>NUCLEOTIDE SEQUENCE [LARGE SCALE GENOMIC DNA]</scope>
    <source>
        <strain evidence="2 3">DSM 22607</strain>
    </source>
</reference>
<evidence type="ECO:0000256" key="1">
    <source>
        <dbReference type="SAM" id="SignalP"/>
    </source>
</evidence>
<comment type="caution">
    <text evidence="2">The sequence shown here is derived from an EMBL/GenBank/DDBJ whole genome shotgun (WGS) entry which is preliminary data.</text>
</comment>
<organism evidence="2 3">
    <name type="scientific">Christensenella minuta</name>
    <dbReference type="NCBI Taxonomy" id="626937"/>
    <lineage>
        <taxon>Bacteria</taxon>
        <taxon>Bacillati</taxon>
        <taxon>Bacillota</taxon>
        <taxon>Clostridia</taxon>
        <taxon>Christensenellales</taxon>
        <taxon>Christensenellaceae</taxon>
        <taxon>Christensenella</taxon>
    </lineage>
</organism>
<evidence type="ECO:0000313" key="2">
    <source>
        <dbReference type="EMBL" id="KXK66745.1"/>
    </source>
</evidence>
<dbReference type="PROSITE" id="PS51257">
    <property type="entry name" value="PROKAR_LIPOPROTEIN"/>
    <property type="match status" value="1"/>
</dbReference>
<dbReference type="OrthoDB" id="9912997at2"/>
<feature type="signal peptide" evidence="1">
    <location>
        <begin position="1"/>
        <end position="23"/>
    </location>
</feature>
<dbReference type="Proteomes" id="UP000070366">
    <property type="component" value="Unassembled WGS sequence"/>
</dbReference>
<dbReference type="RefSeq" id="WP_066523432.1">
    <property type="nucleotide sequence ID" value="NZ_CABMOF010000018.1"/>
</dbReference>
<gene>
    <name evidence="2" type="ORF">HMPREF3293_00436</name>
</gene>
<accession>A0A136Q7U4</accession>
<dbReference type="KEGG" id="cmiu:B1H56_07545"/>
<dbReference type="EMBL" id="LSZW01000032">
    <property type="protein sequence ID" value="KXK66745.1"/>
    <property type="molecule type" value="Genomic_DNA"/>
</dbReference>
<evidence type="ECO:0000313" key="3">
    <source>
        <dbReference type="Proteomes" id="UP000070366"/>
    </source>
</evidence>